<sequence>MKTTIIFLGLAALSFTNSNAANELNAQDLVQQDLTTVSVDNTQKQSQLTLVKNEISKFTIENSGEEATIFNPASVIKSTYNKTLEEVIAENKLVTDTCEDVYQPIALEMSVEDKIAERNQIVESNVDNEYYPLDFEKINCLLKINKSSNNNMGITTDLKL</sequence>
<proteinExistence type="predicted"/>
<dbReference type="EMBL" id="JBBPCB010000012">
    <property type="protein sequence ID" value="MEK8181211.1"/>
    <property type="molecule type" value="Genomic_DNA"/>
</dbReference>
<comment type="caution">
    <text evidence="2">The sequence shown here is derived from an EMBL/GenBank/DDBJ whole genome shotgun (WGS) entry which is preliminary data.</text>
</comment>
<feature type="signal peptide" evidence="1">
    <location>
        <begin position="1"/>
        <end position="20"/>
    </location>
</feature>
<reference evidence="2 3" key="1">
    <citation type="submission" date="2024-04" db="EMBL/GenBank/DDBJ databases">
        <title>draft genome sequnece of Flavobacterium buctense JCM 30750.</title>
        <authorList>
            <person name="Kim D.-U."/>
        </authorList>
    </citation>
    <scope>NUCLEOTIDE SEQUENCE [LARGE SCALE GENOMIC DNA]</scope>
    <source>
        <strain evidence="2 3">JCM 30750</strain>
    </source>
</reference>
<keyword evidence="1" id="KW-0732">Signal</keyword>
<organism evidence="2 3">
    <name type="scientific">Flavobacterium buctense</name>
    <dbReference type="NCBI Taxonomy" id="1648146"/>
    <lineage>
        <taxon>Bacteria</taxon>
        <taxon>Pseudomonadati</taxon>
        <taxon>Bacteroidota</taxon>
        <taxon>Flavobacteriia</taxon>
        <taxon>Flavobacteriales</taxon>
        <taxon>Flavobacteriaceae</taxon>
        <taxon>Flavobacterium</taxon>
    </lineage>
</organism>
<evidence type="ECO:0000256" key="1">
    <source>
        <dbReference type="SAM" id="SignalP"/>
    </source>
</evidence>
<gene>
    <name evidence="2" type="ORF">WMW71_12740</name>
</gene>
<feature type="chain" id="PRO_5046513188" evidence="1">
    <location>
        <begin position="21"/>
        <end position="160"/>
    </location>
</feature>
<keyword evidence="3" id="KW-1185">Reference proteome</keyword>
<name>A0ABU9E3I4_9FLAO</name>
<protein>
    <submittedName>
        <fullName evidence="2">Uncharacterized protein</fullName>
    </submittedName>
</protein>
<dbReference type="RefSeq" id="WP_187660894.1">
    <property type="nucleotide sequence ID" value="NZ_JACTAB010000007.1"/>
</dbReference>
<evidence type="ECO:0000313" key="3">
    <source>
        <dbReference type="Proteomes" id="UP001491349"/>
    </source>
</evidence>
<evidence type="ECO:0000313" key="2">
    <source>
        <dbReference type="EMBL" id="MEK8181211.1"/>
    </source>
</evidence>
<dbReference type="Proteomes" id="UP001491349">
    <property type="component" value="Unassembled WGS sequence"/>
</dbReference>
<accession>A0ABU9E3I4</accession>